<dbReference type="EMBL" id="CAJFDI010000004">
    <property type="protein sequence ID" value="CAD5225768.1"/>
    <property type="molecule type" value="Genomic_DNA"/>
</dbReference>
<dbReference type="EMBL" id="CAJFCV020000004">
    <property type="protein sequence ID" value="CAG9115052.1"/>
    <property type="molecule type" value="Genomic_DNA"/>
</dbReference>
<reference evidence="1" key="2">
    <citation type="submission" date="2020-09" db="EMBL/GenBank/DDBJ databases">
        <authorList>
            <person name="Kikuchi T."/>
        </authorList>
    </citation>
    <scope>NUCLEOTIDE SEQUENCE</scope>
    <source>
        <strain evidence="1">Ka4C1</strain>
    </source>
</reference>
<keyword evidence="3" id="KW-1185">Reference proteome</keyword>
<dbReference type="AlphaFoldDB" id="A0A1I7RIA2"/>
<dbReference type="Proteomes" id="UP000659654">
    <property type="component" value="Unassembled WGS sequence"/>
</dbReference>
<evidence type="ECO:0000313" key="2">
    <source>
        <dbReference type="Proteomes" id="UP000095284"/>
    </source>
</evidence>
<proteinExistence type="predicted"/>
<evidence type="ECO:0000313" key="1">
    <source>
        <dbReference type="EMBL" id="CAD5225768.1"/>
    </source>
</evidence>
<gene>
    <name evidence="1" type="ORF">BXYJ_LOCUS8710</name>
</gene>
<sequence length="293" mass="33400">MFRFSVFLFVVTQAADILYVRERFQGWANGDRIFVTLNFTSDTPAEISLYKYGVHVHPTRVLLMRIHVSRRRIRVYGAQNETWSDNQKESPVPIAEVEIRIENSIVAIQLNQNDLGIPPITFVTDVYLHGSLEINYDDSTTSLLKVDMTDDQRDYKPFIPIPINFFEGQCLTVRFRLYGFVALLDREDHFPLWVNSDNDYPAIVRRLVADNVQFDVSYNNTGTICNIISIIYNSEESVVSACGQNNTIPHPDGGKPDYRRLAIGLEYVNDFVGYTIANGSCQIPEDPKTSTSP</sequence>
<name>A0A1I7RIA2_BURXY</name>
<dbReference type="WBParaSite" id="BXY_0043100.1">
    <property type="protein sequence ID" value="BXY_0043100.1"/>
    <property type="gene ID" value="BXY_0043100"/>
</dbReference>
<protein>
    <submittedName>
        <fullName evidence="1">(pine wood nematode) hypothetical protein</fullName>
    </submittedName>
</protein>
<evidence type="ECO:0000313" key="3">
    <source>
        <dbReference type="Proteomes" id="UP000659654"/>
    </source>
</evidence>
<reference evidence="4" key="1">
    <citation type="submission" date="2016-11" db="UniProtKB">
        <authorList>
            <consortium name="WormBaseParasite"/>
        </authorList>
    </citation>
    <scope>IDENTIFICATION</scope>
</reference>
<evidence type="ECO:0000313" key="4">
    <source>
        <dbReference type="WBParaSite" id="BXY_0043100.1"/>
    </source>
</evidence>
<accession>A0A1I7RIA2</accession>
<organism evidence="2 4">
    <name type="scientific">Bursaphelenchus xylophilus</name>
    <name type="common">Pinewood nematode worm</name>
    <name type="synonym">Aphelenchoides xylophilus</name>
    <dbReference type="NCBI Taxonomy" id="6326"/>
    <lineage>
        <taxon>Eukaryota</taxon>
        <taxon>Metazoa</taxon>
        <taxon>Ecdysozoa</taxon>
        <taxon>Nematoda</taxon>
        <taxon>Chromadorea</taxon>
        <taxon>Rhabditida</taxon>
        <taxon>Tylenchina</taxon>
        <taxon>Tylenchomorpha</taxon>
        <taxon>Aphelenchoidea</taxon>
        <taxon>Aphelenchoididae</taxon>
        <taxon>Bursaphelenchus</taxon>
    </lineage>
</organism>
<dbReference type="Proteomes" id="UP000582659">
    <property type="component" value="Unassembled WGS sequence"/>
</dbReference>
<dbReference type="Proteomes" id="UP000095284">
    <property type="component" value="Unplaced"/>
</dbReference>